<dbReference type="GO" id="GO:0016020">
    <property type="term" value="C:membrane"/>
    <property type="evidence" value="ECO:0007669"/>
    <property type="project" value="UniProtKB-SubCell"/>
</dbReference>
<dbReference type="Pfam" id="PF06105">
    <property type="entry name" value="Aph-1"/>
    <property type="match status" value="1"/>
</dbReference>
<gene>
    <name evidence="7" type="ORF">PXEA_LOCUS10654</name>
</gene>
<evidence type="ECO:0000256" key="3">
    <source>
        <dbReference type="ARBA" id="ARBA00022692"/>
    </source>
</evidence>
<evidence type="ECO:0000256" key="4">
    <source>
        <dbReference type="ARBA" id="ARBA00022976"/>
    </source>
</evidence>
<protein>
    <submittedName>
        <fullName evidence="7">Uncharacterized protein</fullName>
    </submittedName>
</protein>
<comment type="similarity">
    <text evidence="2">Belongs to the APH-1 family.</text>
</comment>
<dbReference type="PANTHER" id="PTHR12889">
    <property type="entry name" value="GAMMA-SECRETASE SUBUNIT APH-1"/>
    <property type="match status" value="1"/>
</dbReference>
<keyword evidence="3" id="KW-0812">Transmembrane</keyword>
<keyword evidence="5" id="KW-1133">Transmembrane helix</keyword>
<evidence type="ECO:0000256" key="6">
    <source>
        <dbReference type="ARBA" id="ARBA00023136"/>
    </source>
</evidence>
<comment type="caution">
    <text evidence="7">The sequence shown here is derived from an EMBL/GenBank/DDBJ whole genome shotgun (WGS) entry which is preliminary data.</text>
</comment>
<accession>A0A448WPX5</accession>
<keyword evidence="4" id="KW-0914">Notch signaling pathway</keyword>
<comment type="subcellular location">
    <subcellularLocation>
        <location evidence="1">Membrane</location>
        <topology evidence="1">Multi-pass membrane protein</topology>
    </subcellularLocation>
</comment>
<dbReference type="AlphaFoldDB" id="A0A448WPX5"/>
<evidence type="ECO:0000313" key="8">
    <source>
        <dbReference type="Proteomes" id="UP000784294"/>
    </source>
</evidence>
<reference evidence="7" key="1">
    <citation type="submission" date="2018-11" db="EMBL/GenBank/DDBJ databases">
        <authorList>
            <consortium name="Pathogen Informatics"/>
        </authorList>
    </citation>
    <scope>NUCLEOTIDE SEQUENCE</scope>
</reference>
<dbReference type="Proteomes" id="UP000784294">
    <property type="component" value="Unassembled WGS sequence"/>
</dbReference>
<evidence type="ECO:0000256" key="2">
    <source>
        <dbReference type="ARBA" id="ARBA00005577"/>
    </source>
</evidence>
<evidence type="ECO:0000256" key="5">
    <source>
        <dbReference type="ARBA" id="ARBA00022989"/>
    </source>
</evidence>
<evidence type="ECO:0000256" key="1">
    <source>
        <dbReference type="ARBA" id="ARBA00004141"/>
    </source>
</evidence>
<name>A0A448WPX5_9PLAT</name>
<organism evidence="7 8">
    <name type="scientific">Protopolystoma xenopodis</name>
    <dbReference type="NCBI Taxonomy" id="117903"/>
    <lineage>
        <taxon>Eukaryota</taxon>
        <taxon>Metazoa</taxon>
        <taxon>Spiralia</taxon>
        <taxon>Lophotrochozoa</taxon>
        <taxon>Platyhelminthes</taxon>
        <taxon>Monogenea</taxon>
        <taxon>Polyopisthocotylea</taxon>
        <taxon>Polystomatidea</taxon>
        <taxon>Polystomatidae</taxon>
        <taxon>Protopolystoma</taxon>
    </lineage>
</organism>
<dbReference type="GO" id="GO:0016485">
    <property type="term" value="P:protein processing"/>
    <property type="evidence" value="ECO:0007669"/>
    <property type="project" value="InterPro"/>
</dbReference>
<keyword evidence="6" id="KW-0472">Membrane</keyword>
<dbReference type="InterPro" id="IPR009294">
    <property type="entry name" value="Aph-1"/>
</dbReference>
<dbReference type="OrthoDB" id="6507463at2759"/>
<evidence type="ECO:0000313" key="7">
    <source>
        <dbReference type="EMBL" id="VEL17214.1"/>
    </source>
</evidence>
<proteinExistence type="inferred from homology"/>
<keyword evidence="8" id="KW-1185">Reference proteome</keyword>
<dbReference type="GO" id="GO:0007219">
    <property type="term" value="P:Notch signaling pathway"/>
    <property type="evidence" value="ECO:0007669"/>
    <property type="project" value="UniProtKB-KW"/>
</dbReference>
<sequence>MLSLLFTGLVWFAVVPLREVPAFGLVVAVIFQEAMRFALFKLISKTDAGLHAIAVSARASVHFAGSGHPPEVACSSSPQSPESILPPVGSQNISIAPCSSALESPLSTNNPLSAGLSERKILDDAANDITSVEPQIATSSSGDCSGNLYQRISVSTRKPVITNLVPISATGLAMLNAGLAHDVVQNNHLETNVPDTCTIGKLCFDLGQFGNSQRHLQCARI</sequence>
<dbReference type="EMBL" id="CAAALY010031605">
    <property type="protein sequence ID" value="VEL17214.1"/>
    <property type="molecule type" value="Genomic_DNA"/>
</dbReference>